<evidence type="ECO:0000256" key="1">
    <source>
        <dbReference type="SAM" id="MobiDB-lite"/>
    </source>
</evidence>
<gene>
    <name evidence="3" type="ORF">LTR78_008606</name>
</gene>
<evidence type="ECO:0000313" key="3">
    <source>
        <dbReference type="EMBL" id="KAK3671507.1"/>
    </source>
</evidence>
<keyword evidence="4" id="KW-1185">Reference proteome</keyword>
<evidence type="ECO:0000259" key="2">
    <source>
        <dbReference type="PROSITE" id="PS50181"/>
    </source>
</evidence>
<accession>A0AAE0TT04</accession>
<sequence>MSASPPLLSLPNELLDRIYSYLDWDRTSLLVPYSPDILNVSLVNKHLRASILPRLFRSMALCLRWADGMLLEPELYRLRRDRPDLARHIRCVFITTKLGYQPGQKRKEVSPAFEAPREREDWLSLGGDDAKTSKHFIELTKAHRDRVDAEVHILEEKLDTHQPSMTDFELFNGPAASSSQRPITAAGCQPDTTESRMRNVLDRSRTLVATQAPALAKRMPFNRATSNESDRNVEEVWSTTLLGSNPGPSNDFTYYRDVYALANPSQRSDQRLKLKVDALAALMLCLPPTLKDLIFEAGVHGLEDKSWYHFALMLMNSTLTIFGPRLESVTMATGTGSRRVRLQSDHNFEADVVEISSVAVGALTALRRLVIGSTSDRPENFNVHQLHMTSDHFKPWGHPTIVANLTHLEFSHMSFIDTDLTKVVKFAATFTQLKSLRLKHIGYATRGAPSRIFPQPGQQHVLAEPIFLQFCIDLRRSLPTAAEIQMDDIHVSIRSQHSKLWDSALRWIMDEAVPFGAKIDLQREERLLEDFESFLCLWEAEDSERGRLAEVARESGDLVDTAMCNRSRQFENVRRDNGEWTTM</sequence>
<organism evidence="3 4">
    <name type="scientific">Recurvomyces mirabilis</name>
    <dbReference type="NCBI Taxonomy" id="574656"/>
    <lineage>
        <taxon>Eukaryota</taxon>
        <taxon>Fungi</taxon>
        <taxon>Dikarya</taxon>
        <taxon>Ascomycota</taxon>
        <taxon>Pezizomycotina</taxon>
        <taxon>Dothideomycetes</taxon>
        <taxon>Dothideomycetidae</taxon>
        <taxon>Mycosphaerellales</taxon>
        <taxon>Teratosphaeriaceae</taxon>
        <taxon>Recurvomyces</taxon>
    </lineage>
</organism>
<feature type="domain" description="F-box" evidence="2">
    <location>
        <begin position="4"/>
        <end position="59"/>
    </location>
</feature>
<reference evidence="3" key="1">
    <citation type="submission" date="2023-07" db="EMBL/GenBank/DDBJ databases">
        <title>Black Yeasts Isolated from many extreme environments.</title>
        <authorList>
            <person name="Coleine C."/>
            <person name="Stajich J.E."/>
            <person name="Selbmann L."/>
        </authorList>
    </citation>
    <scope>NUCLEOTIDE SEQUENCE</scope>
    <source>
        <strain evidence="3">CCFEE 5485</strain>
    </source>
</reference>
<evidence type="ECO:0000313" key="4">
    <source>
        <dbReference type="Proteomes" id="UP001274830"/>
    </source>
</evidence>
<feature type="region of interest" description="Disordered" evidence="1">
    <location>
        <begin position="173"/>
        <end position="192"/>
    </location>
</feature>
<dbReference type="EMBL" id="JAUTXT010000042">
    <property type="protein sequence ID" value="KAK3671507.1"/>
    <property type="molecule type" value="Genomic_DNA"/>
</dbReference>
<protein>
    <recommendedName>
        <fullName evidence="2">F-box domain-containing protein</fullName>
    </recommendedName>
</protein>
<proteinExistence type="predicted"/>
<name>A0AAE0TT04_9PEZI</name>
<comment type="caution">
    <text evidence="3">The sequence shown here is derived from an EMBL/GenBank/DDBJ whole genome shotgun (WGS) entry which is preliminary data.</text>
</comment>
<dbReference type="InterPro" id="IPR001810">
    <property type="entry name" value="F-box_dom"/>
</dbReference>
<dbReference type="PROSITE" id="PS50181">
    <property type="entry name" value="FBOX"/>
    <property type="match status" value="1"/>
</dbReference>
<dbReference type="AlphaFoldDB" id="A0AAE0TT04"/>
<dbReference type="Proteomes" id="UP001274830">
    <property type="component" value="Unassembled WGS sequence"/>
</dbReference>